<dbReference type="InterPro" id="IPR002213">
    <property type="entry name" value="UDP_glucos_trans"/>
</dbReference>
<keyword evidence="6" id="KW-1185">Reference proteome</keyword>
<evidence type="ECO:0000256" key="3">
    <source>
        <dbReference type="ARBA" id="ARBA00022679"/>
    </source>
</evidence>
<keyword evidence="3 4" id="KW-0808">Transferase</keyword>
<evidence type="ECO:0008006" key="7">
    <source>
        <dbReference type="Google" id="ProtNLM"/>
    </source>
</evidence>
<dbReference type="FunFam" id="3.40.50.2000:FF:000060">
    <property type="entry name" value="Glycosyltransferase"/>
    <property type="match status" value="1"/>
</dbReference>
<keyword evidence="2 4" id="KW-0328">Glycosyltransferase</keyword>
<dbReference type="Gene3D" id="3.40.50.2000">
    <property type="entry name" value="Glycogen Phosphorylase B"/>
    <property type="match status" value="2"/>
</dbReference>
<reference evidence="5 6" key="1">
    <citation type="submission" date="2024-12" db="EMBL/GenBank/DDBJ databases">
        <title>The unique morphological basis and parallel evolutionary history of personate flowers in Penstemon.</title>
        <authorList>
            <person name="Depatie T.H."/>
            <person name="Wessinger C.A."/>
        </authorList>
    </citation>
    <scope>NUCLEOTIDE SEQUENCE [LARGE SCALE GENOMIC DNA]</scope>
    <source>
        <strain evidence="5">WTNN_2</strain>
        <tissue evidence="5">Leaf</tissue>
    </source>
</reference>
<dbReference type="SUPFAM" id="SSF53756">
    <property type="entry name" value="UDP-Glycosyltransferase/glycogen phosphorylase"/>
    <property type="match status" value="1"/>
</dbReference>
<evidence type="ECO:0000256" key="1">
    <source>
        <dbReference type="ARBA" id="ARBA00009995"/>
    </source>
</evidence>
<dbReference type="EMBL" id="JBJXBP010000003">
    <property type="protein sequence ID" value="KAL3838247.1"/>
    <property type="molecule type" value="Genomic_DNA"/>
</dbReference>
<comment type="caution">
    <text evidence="5">The sequence shown here is derived from an EMBL/GenBank/DDBJ whole genome shotgun (WGS) entry which is preliminary data.</text>
</comment>
<gene>
    <name evidence="5" type="ORF">ACJIZ3_022838</name>
</gene>
<accession>A0ABD3TME5</accession>
<dbReference type="PANTHER" id="PTHR48044:SF14">
    <property type="entry name" value="GLYCOSYLTRANSFERASE"/>
    <property type="match status" value="1"/>
</dbReference>
<protein>
    <recommendedName>
        <fullName evidence="7">UDP-glycosyltransferases domain-containing protein</fullName>
    </recommendedName>
</protein>
<dbReference type="AlphaFoldDB" id="A0ABD3TME5"/>
<dbReference type="CDD" id="cd03784">
    <property type="entry name" value="GT1_Gtf-like"/>
    <property type="match status" value="1"/>
</dbReference>
<dbReference type="PANTHER" id="PTHR48044">
    <property type="entry name" value="GLYCOSYLTRANSFERASE"/>
    <property type="match status" value="1"/>
</dbReference>
<comment type="similarity">
    <text evidence="1 4">Belongs to the UDP-glycosyltransferase family.</text>
</comment>
<evidence type="ECO:0000256" key="2">
    <source>
        <dbReference type="ARBA" id="ARBA00022676"/>
    </source>
</evidence>
<evidence type="ECO:0000256" key="4">
    <source>
        <dbReference type="RuleBase" id="RU003718"/>
    </source>
</evidence>
<dbReference type="Pfam" id="PF00201">
    <property type="entry name" value="UDPGT"/>
    <property type="match status" value="1"/>
</dbReference>
<dbReference type="PROSITE" id="PS00375">
    <property type="entry name" value="UDPGT"/>
    <property type="match status" value="1"/>
</dbReference>
<sequence>MFSYFCHLGRHPGVEFPFPAIRLTNIELSMVRKNMESARKEQEDKEDEGTQRTNGIILMNSSREIEGKYMDYLSVLINRTIIPVGSLVQDSSVVPDHDDDDDDDEIMAWLDEKYELSSVFVSFGSEYFLKKDEIEEIAYGLELSNVNFIWIIRFPKGKEMKLAEVLPKGYLDRIGNRGKVVIKWSPQGKILMHSSIGAFVSHCGWNSLMESIEFGVPIVAMPMHLDQPMNAKLVVEIGVGVEVRRHEEGKIEREEICKVIKDVVFGENGQVLRKRIGEMREIIRFTSRKENEEVVEKLVQVCGKSFDANSYNHGRNEEENV</sequence>
<evidence type="ECO:0000313" key="6">
    <source>
        <dbReference type="Proteomes" id="UP001634393"/>
    </source>
</evidence>
<dbReference type="GO" id="GO:0008194">
    <property type="term" value="F:UDP-glycosyltransferase activity"/>
    <property type="evidence" value="ECO:0007669"/>
    <property type="project" value="UniProtKB-ARBA"/>
</dbReference>
<proteinExistence type="inferred from homology"/>
<dbReference type="InterPro" id="IPR035595">
    <property type="entry name" value="UDP_glycos_trans_CS"/>
</dbReference>
<name>A0ABD3TME5_9LAMI</name>
<evidence type="ECO:0000313" key="5">
    <source>
        <dbReference type="EMBL" id="KAL3838247.1"/>
    </source>
</evidence>
<dbReference type="Proteomes" id="UP001634393">
    <property type="component" value="Unassembled WGS sequence"/>
</dbReference>
<dbReference type="GO" id="GO:0016138">
    <property type="term" value="P:glycoside biosynthetic process"/>
    <property type="evidence" value="ECO:0007669"/>
    <property type="project" value="UniProtKB-ARBA"/>
</dbReference>
<organism evidence="5 6">
    <name type="scientific">Penstemon smallii</name>
    <dbReference type="NCBI Taxonomy" id="265156"/>
    <lineage>
        <taxon>Eukaryota</taxon>
        <taxon>Viridiplantae</taxon>
        <taxon>Streptophyta</taxon>
        <taxon>Embryophyta</taxon>
        <taxon>Tracheophyta</taxon>
        <taxon>Spermatophyta</taxon>
        <taxon>Magnoliopsida</taxon>
        <taxon>eudicotyledons</taxon>
        <taxon>Gunneridae</taxon>
        <taxon>Pentapetalae</taxon>
        <taxon>asterids</taxon>
        <taxon>lamiids</taxon>
        <taxon>Lamiales</taxon>
        <taxon>Plantaginaceae</taxon>
        <taxon>Cheloneae</taxon>
        <taxon>Penstemon</taxon>
    </lineage>
</organism>